<feature type="non-terminal residue" evidence="1">
    <location>
        <position position="1"/>
    </location>
</feature>
<accession>A0A9P6M3V1</accession>
<gene>
    <name evidence="1" type="ORF">BGZ70_006309</name>
</gene>
<dbReference type="AlphaFoldDB" id="A0A9P6M3V1"/>
<reference evidence="1" key="1">
    <citation type="journal article" date="2020" name="Fungal Divers.">
        <title>Resolving the Mortierellaceae phylogeny through synthesis of multi-gene phylogenetics and phylogenomics.</title>
        <authorList>
            <person name="Vandepol N."/>
            <person name="Liber J."/>
            <person name="Desiro A."/>
            <person name="Na H."/>
            <person name="Kennedy M."/>
            <person name="Barry K."/>
            <person name="Grigoriev I.V."/>
            <person name="Miller A.N."/>
            <person name="O'Donnell K."/>
            <person name="Stajich J.E."/>
            <person name="Bonito G."/>
        </authorList>
    </citation>
    <scope>NUCLEOTIDE SEQUENCE</scope>
    <source>
        <strain evidence="1">CK1249</strain>
    </source>
</reference>
<proteinExistence type="predicted"/>
<evidence type="ECO:0000313" key="2">
    <source>
        <dbReference type="Proteomes" id="UP000738359"/>
    </source>
</evidence>
<name>A0A9P6M3V1_MORAP</name>
<keyword evidence="2" id="KW-1185">Reference proteome</keyword>
<protein>
    <submittedName>
        <fullName evidence="1">Uncharacterized protein</fullName>
    </submittedName>
</protein>
<dbReference type="EMBL" id="JAAAHY010000351">
    <property type="protein sequence ID" value="KAF9964555.1"/>
    <property type="molecule type" value="Genomic_DNA"/>
</dbReference>
<organism evidence="1 2">
    <name type="scientific">Mortierella alpina</name>
    <name type="common">Oleaginous fungus</name>
    <name type="synonym">Mortierella renispora</name>
    <dbReference type="NCBI Taxonomy" id="64518"/>
    <lineage>
        <taxon>Eukaryota</taxon>
        <taxon>Fungi</taxon>
        <taxon>Fungi incertae sedis</taxon>
        <taxon>Mucoromycota</taxon>
        <taxon>Mortierellomycotina</taxon>
        <taxon>Mortierellomycetes</taxon>
        <taxon>Mortierellales</taxon>
        <taxon>Mortierellaceae</taxon>
        <taxon>Mortierella</taxon>
    </lineage>
</organism>
<evidence type="ECO:0000313" key="1">
    <source>
        <dbReference type="EMBL" id="KAF9964555.1"/>
    </source>
</evidence>
<sequence>PNVRQQVQQELDCVYRDDTKDYDMKQDDGQLTVHSAWDEFHGPITEANLANPKWLYNCGRRQTYVTRSRFINLIKAKAAREHCEVGDVLDSVDALYKGRTIKYITSALMREQH</sequence>
<comment type="caution">
    <text evidence="1">The sequence shown here is derived from an EMBL/GenBank/DDBJ whole genome shotgun (WGS) entry which is preliminary data.</text>
</comment>
<dbReference type="Proteomes" id="UP000738359">
    <property type="component" value="Unassembled WGS sequence"/>
</dbReference>